<dbReference type="GO" id="GO:0031464">
    <property type="term" value="C:Cul4A-RING E3 ubiquitin ligase complex"/>
    <property type="evidence" value="ECO:0007669"/>
    <property type="project" value="TreeGrafter"/>
</dbReference>
<dbReference type="GO" id="GO:0043161">
    <property type="term" value="P:proteasome-mediated ubiquitin-dependent protein catabolic process"/>
    <property type="evidence" value="ECO:0007669"/>
    <property type="project" value="TreeGrafter"/>
</dbReference>
<evidence type="ECO:0000313" key="6">
    <source>
        <dbReference type="Proteomes" id="UP001283361"/>
    </source>
</evidence>
<evidence type="ECO:0000256" key="1">
    <source>
        <dbReference type="ARBA" id="ARBA00022574"/>
    </source>
</evidence>
<dbReference type="GO" id="GO:0000109">
    <property type="term" value="C:nucleotide-excision repair complex"/>
    <property type="evidence" value="ECO:0007669"/>
    <property type="project" value="TreeGrafter"/>
</dbReference>
<gene>
    <name evidence="5" type="ORF">RRG08_055601</name>
</gene>
<dbReference type="InterPro" id="IPR019775">
    <property type="entry name" value="WD40_repeat_CS"/>
</dbReference>
<dbReference type="Gene3D" id="2.130.10.10">
    <property type="entry name" value="YVTN repeat-like/Quinoprotein amine dehydrogenase"/>
    <property type="match status" value="1"/>
</dbReference>
<evidence type="ECO:0000256" key="4">
    <source>
        <dbReference type="SAM" id="MobiDB-lite"/>
    </source>
</evidence>
<feature type="region of interest" description="Disordered" evidence="4">
    <location>
        <begin position="411"/>
        <end position="450"/>
    </location>
</feature>
<dbReference type="Proteomes" id="UP001283361">
    <property type="component" value="Unassembled WGS sequence"/>
</dbReference>
<feature type="repeat" description="WD" evidence="3">
    <location>
        <begin position="116"/>
        <end position="158"/>
    </location>
</feature>
<dbReference type="EMBL" id="JAWDGP010000767">
    <property type="protein sequence ID" value="KAK3797403.1"/>
    <property type="molecule type" value="Genomic_DNA"/>
</dbReference>
<feature type="repeat" description="WD" evidence="3">
    <location>
        <begin position="263"/>
        <end position="304"/>
    </location>
</feature>
<evidence type="ECO:0008006" key="7">
    <source>
        <dbReference type="Google" id="ProtNLM"/>
    </source>
</evidence>
<dbReference type="SUPFAM" id="SSF50978">
    <property type="entry name" value="WD40 repeat-like"/>
    <property type="match status" value="1"/>
</dbReference>
<accession>A0AAE1B0N9</accession>
<dbReference type="PROSITE" id="PS00678">
    <property type="entry name" value="WD_REPEATS_1"/>
    <property type="match status" value="1"/>
</dbReference>
<keyword evidence="1 3" id="KW-0853">WD repeat</keyword>
<feature type="repeat" description="WD" evidence="3">
    <location>
        <begin position="352"/>
        <end position="386"/>
    </location>
</feature>
<dbReference type="GO" id="GO:0006283">
    <property type="term" value="P:transcription-coupled nucleotide-excision repair"/>
    <property type="evidence" value="ECO:0007669"/>
    <property type="project" value="InterPro"/>
</dbReference>
<dbReference type="PANTHER" id="PTHR46202:SF1">
    <property type="entry name" value="DNA EXCISION REPAIR PROTEIN ERCC-8"/>
    <property type="match status" value="1"/>
</dbReference>
<dbReference type="Pfam" id="PF00400">
    <property type="entry name" value="WD40"/>
    <property type="match status" value="4"/>
</dbReference>
<comment type="caution">
    <text evidence="5">The sequence shown here is derived from an EMBL/GenBank/DDBJ whole genome shotgun (WGS) entry which is preliminary data.</text>
</comment>
<dbReference type="GO" id="GO:0000209">
    <property type="term" value="P:protein polyubiquitination"/>
    <property type="evidence" value="ECO:0007669"/>
    <property type="project" value="TreeGrafter"/>
</dbReference>
<dbReference type="PROSITE" id="PS50294">
    <property type="entry name" value="WD_REPEATS_REGION"/>
    <property type="match status" value="2"/>
</dbReference>
<dbReference type="InterPro" id="IPR042238">
    <property type="entry name" value="Rad28/ERCC8/Ckn1/ATCSA-1"/>
</dbReference>
<dbReference type="InterPro" id="IPR001680">
    <property type="entry name" value="WD40_rpt"/>
</dbReference>
<evidence type="ECO:0000313" key="5">
    <source>
        <dbReference type="EMBL" id="KAK3797403.1"/>
    </source>
</evidence>
<dbReference type="SMART" id="SM00320">
    <property type="entry name" value="WD40"/>
    <property type="match status" value="5"/>
</dbReference>
<dbReference type="PANTHER" id="PTHR46202">
    <property type="entry name" value="DNA EXCISION REPAIR PROTEIN ERCC-8"/>
    <property type="match status" value="1"/>
</dbReference>
<sequence>MKSLSFGSHWPCSSVIHGLEGQRSGLVRPLQFQRSFSTYFTEQLELSRHKEVQSTYYGAVNDLDVDITERRYLLSGYSDGSIALHDLQNLLESPDSSNFIDSLTYKLVGTVSAGNRNAHKRSIETVQWYPLDTGIFTSSGTDRILKIWDANRLQTAEEYSFSGIVHCHHMSPVATKHTLVAVGTDSSVVKLVDPRAGSATHCLRGHREGAVRAVRWSNTDEFILATGGIDNFAMLWDVRTAKGCLMKMQDKGCKKKSGYQRVDTTHDGSVNGVEFTPSGHHLLTIGTDQKMYAWDTLTGKKQKTRFPTLSHIKRRSVKFCLTNEGSENFLFIPTGSSVTSFGLSCPGKVRRLYGHYNSVNCTAYHAPGQQMLSGGNDHKILVWSVRGDLDYGAFRYEQREVIRQRTLKEEVAPRDDGTTVVEDGQAVAQLQDTWSDDEEDADGDKKDADR</sequence>
<organism evidence="5 6">
    <name type="scientific">Elysia crispata</name>
    <name type="common">lettuce slug</name>
    <dbReference type="NCBI Taxonomy" id="231223"/>
    <lineage>
        <taxon>Eukaryota</taxon>
        <taxon>Metazoa</taxon>
        <taxon>Spiralia</taxon>
        <taxon>Lophotrochozoa</taxon>
        <taxon>Mollusca</taxon>
        <taxon>Gastropoda</taxon>
        <taxon>Heterobranchia</taxon>
        <taxon>Euthyneura</taxon>
        <taxon>Panpulmonata</taxon>
        <taxon>Sacoglossa</taxon>
        <taxon>Placobranchoidea</taxon>
        <taxon>Plakobranchidae</taxon>
        <taxon>Elysia</taxon>
    </lineage>
</organism>
<dbReference type="InterPro" id="IPR015943">
    <property type="entry name" value="WD40/YVTN_repeat-like_dom_sf"/>
</dbReference>
<evidence type="ECO:0000256" key="2">
    <source>
        <dbReference type="ARBA" id="ARBA00022737"/>
    </source>
</evidence>
<evidence type="ECO:0000256" key="3">
    <source>
        <dbReference type="PROSITE-ProRule" id="PRU00221"/>
    </source>
</evidence>
<keyword evidence="2" id="KW-0677">Repeat</keyword>
<protein>
    <recommendedName>
        <fullName evidence="7">DNA excision repair protein ERCC-8</fullName>
    </recommendedName>
</protein>
<dbReference type="InterPro" id="IPR036322">
    <property type="entry name" value="WD40_repeat_dom_sf"/>
</dbReference>
<proteinExistence type="predicted"/>
<keyword evidence="6" id="KW-1185">Reference proteome</keyword>
<dbReference type="AlphaFoldDB" id="A0AAE1B0N9"/>
<name>A0AAE1B0N9_9GAST</name>
<reference evidence="5" key="1">
    <citation type="journal article" date="2023" name="G3 (Bethesda)">
        <title>A reference genome for the long-term kleptoplast-retaining sea slug Elysia crispata morphotype clarki.</title>
        <authorList>
            <person name="Eastman K.E."/>
            <person name="Pendleton A.L."/>
            <person name="Shaikh M.A."/>
            <person name="Suttiyut T."/>
            <person name="Ogas R."/>
            <person name="Tomko P."/>
            <person name="Gavelis G."/>
            <person name="Widhalm J.R."/>
            <person name="Wisecaver J.H."/>
        </authorList>
    </citation>
    <scope>NUCLEOTIDE SEQUENCE</scope>
    <source>
        <strain evidence="5">ECLA1</strain>
    </source>
</reference>
<dbReference type="PROSITE" id="PS50082">
    <property type="entry name" value="WD_REPEATS_2"/>
    <property type="match status" value="3"/>
</dbReference>